<evidence type="ECO:0000256" key="1">
    <source>
        <dbReference type="ARBA" id="ARBA00006426"/>
    </source>
</evidence>
<comment type="similarity">
    <text evidence="1">Belongs to the serpin family. Ov-serpin subfamily.</text>
</comment>
<dbReference type="PANTHER" id="PTHR11461:SF186">
    <property type="entry name" value="SERPIN B4"/>
    <property type="match status" value="1"/>
</dbReference>
<proteinExistence type="inferred from homology"/>
<dbReference type="GO" id="GO:0004867">
    <property type="term" value="F:serine-type endopeptidase inhibitor activity"/>
    <property type="evidence" value="ECO:0007669"/>
    <property type="project" value="InterPro"/>
</dbReference>
<dbReference type="AlphaFoldDB" id="A0A7L0ESQ9"/>
<evidence type="ECO:0000256" key="2">
    <source>
        <dbReference type="SAM" id="Phobius"/>
    </source>
</evidence>
<keyword evidence="2" id="KW-0812">Transmembrane</keyword>
<keyword evidence="5" id="KW-1185">Reference proteome</keyword>
<dbReference type="SMART" id="SM00093">
    <property type="entry name" value="SERPIN"/>
    <property type="match status" value="1"/>
</dbReference>
<dbReference type="InterPro" id="IPR023796">
    <property type="entry name" value="Serpin_dom"/>
</dbReference>
<protein>
    <submittedName>
        <fullName evidence="4">OVAL protein</fullName>
    </submittedName>
</protein>
<reference evidence="4 5" key="1">
    <citation type="submission" date="2019-09" db="EMBL/GenBank/DDBJ databases">
        <title>Bird 10,000 Genomes (B10K) Project - Family phase.</title>
        <authorList>
            <person name="Zhang G."/>
        </authorList>
    </citation>
    <scope>NUCLEOTIDE SEQUENCE [LARGE SCALE GENOMIC DNA]</scope>
    <source>
        <strain evidence="4">B10K-DU-007-40</strain>
        <tissue evidence="4">Mixed tissue sample</tissue>
    </source>
</reference>
<dbReference type="InterPro" id="IPR036186">
    <property type="entry name" value="Serpin_sf"/>
</dbReference>
<feature type="domain" description="Serpin" evidence="3">
    <location>
        <begin position="39"/>
        <end position="412"/>
    </location>
</feature>
<dbReference type="FunFam" id="2.30.39.10:FF:000001">
    <property type="entry name" value="Serpin family B member 2"/>
    <property type="match status" value="1"/>
</dbReference>
<dbReference type="OrthoDB" id="671595at2759"/>
<evidence type="ECO:0000313" key="4">
    <source>
        <dbReference type="EMBL" id="NXJ86265.1"/>
    </source>
</evidence>
<dbReference type="Pfam" id="PF00079">
    <property type="entry name" value="Serpin"/>
    <property type="match status" value="1"/>
</dbReference>
<dbReference type="Gene3D" id="3.30.497.10">
    <property type="entry name" value="Antithrombin, subunit I, domain 2"/>
    <property type="match status" value="1"/>
</dbReference>
<dbReference type="InterPro" id="IPR042178">
    <property type="entry name" value="Serpin_sf_1"/>
</dbReference>
<accession>A0A7L0ESQ9</accession>
<dbReference type="InterPro" id="IPR042185">
    <property type="entry name" value="Serpin_sf_2"/>
</dbReference>
<feature type="non-terminal residue" evidence="4">
    <location>
        <position position="412"/>
    </location>
</feature>
<name>A0A7L0ESQ9_TROML</name>
<dbReference type="GO" id="GO:0005615">
    <property type="term" value="C:extracellular space"/>
    <property type="evidence" value="ECO:0007669"/>
    <property type="project" value="InterPro"/>
</dbReference>
<dbReference type="InterPro" id="IPR023795">
    <property type="entry name" value="Serpin_CS"/>
</dbReference>
<evidence type="ECO:0000259" key="3">
    <source>
        <dbReference type="SMART" id="SM00093"/>
    </source>
</evidence>
<dbReference type="PANTHER" id="PTHR11461">
    <property type="entry name" value="SERINE PROTEASE INHIBITOR, SERPIN"/>
    <property type="match status" value="1"/>
</dbReference>
<organism evidence="4 5">
    <name type="scientific">Trogon melanurus</name>
    <name type="common">Black-tailed trogon</name>
    <dbReference type="NCBI Taxonomy" id="56311"/>
    <lineage>
        <taxon>Eukaryota</taxon>
        <taxon>Metazoa</taxon>
        <taxon>Chordata</taxon>
        <taxon>Craniata</taxon>
        <taxon>Vertebrata</taxon>
        <taxon>Euteleostomi</taxon>
        <taxon>Archelosauria</taxon>
        <taxon>Archosauria</taxon>
        <taxon>Dinosauria</taxon>
        <taxon>Saurischia</taxon>
        <taxon>Theropoda</taxon>
        <taxon>Coelurosauria</taxon>
        <taxon>Aves</taxon>
        <taxon>Neognathae</taxon>
        <taxon>Neoaves</taxon>
        <taxon>Telluraves</taxon>
        <taxon>Coraciimorphae</taxon>
        <taxon>Trogoniformes</taxon>
        <taxon>Trogonidae</taxon>
        <taxon>Trogon</taxon>
    </lineage>
</organism>
<feature type="transmembrane region" description="Helical" evidence="2">
    <location>
        <begin position="54"/>
        <end position="72"/>
    </location>
</feature>
<evidence type="ECO:0000313" key="5">
    <source>
        <dbReference type="Proteomes" id="UP000550660"/>
    </source>
</evidence>
<dbReference type="PROSITE" id="PS00284">
    <property type="entry name" value="SERPIN"/>
    <property type="match status" value="1"/>
</dbReference>
<dbReference type="Proteomes" id="UP000550660">
    <property type="component" value="Unassembled WGS sequence"/>
</dbReference>
<keyword evidence="2" id="KW-0472">Membrane</keyword>
<comment type="caution">
    <text evidence="4">The sequence shown here is derived from an EMBL/GenBank/DDBJ whole genome shotgun (WGS) entry which is preliminary data.</text>
</comment>
<gene>
    <name evidence="4" type="primary">Serpinb14</name>
    <name evidence="4" type="ORF">TROMEL_R03360</name>
</gene>
<dbReference type="EMBL" id="VXAG01002802">
    <property type="protein sequence ID" value="NXJ86265.1"/>
    <property type="molecule type" value="Genomic_DNA"/>
</dbReference>
<dbReference type="InterPro" id="IPR000215">
    <property type="entry name" value="Serpin_fam"/>
</dbReference>
<feature type="non-terminal residue" evidence="4">
    <location>
        <position position="1"/>
    </location>
</feature>
<sequence length="412" mass="45828">CCVCMVFHHSIVIVFLPFALDNTGFTMSSISAASTEFCFDMFKELKVQHANENIFYSPLVIVSALSMVYLGARENTRAQINKVIPFDKITGSAEAVESQCGTAVGAHISLKDVFAQIAKRSDNYSLSFANRLYAEETYPILPEYLQCVKELYKGGLETISFQTAADQAREIINSWVESQTDGKIKNILQPSSVDPQTKIVLVNAIYFKAFWEKAFKDEDTQAVPFKITEQESKPVRMMYQIGSFKVAAIAAEKIKILELPYASGQLSMLVLLPDDISGLQQLEKKISYEKLTEWTSSSVMEEKKIKVYLPHMKFEEKYNLTSILMTLGITDLFSSSANLSGISSTKSLKISEAVHEASVEIYEAGSEAASITGAGMEATSALDEFKVDHSFLFLIKHKPSDNILFFGRCISP</sequence>
<dbReference type="Gene3D" id="2.30.39.10">
    <property type="entry name" value="Alpha-1-antitrypsin, domain 1"/>
    <property type="match status" value="1"/>
</dbReference>
<keyword evidence="2" id="KW-1133">Transmembrane helix</keyword>
<dbReference type="SUPFAM" id="SSF56574">
    <property type="entry name" value="Serpins"/>
    <property type="match status" value="1"/>
</dbReference>